<dbReference type="Pfam" id="PF05016">
    <property type="entry name" value="ParE_toxin"/>
    <property type="match status" value="1"/>
</dbReference>
<evidence type="ECO:0000313" key="4">
    <source>
        <dbReference type="Proteomes" id="UP000037685"/>
    </source>
</evidence>
<sequence length="89" mass="10663">MGYRIEFDPRAAKELEGLDREVARRILRFLRERVAALEDPRSLGEPLRGPELGRFWKYRVGDYRLICHIRDREATVLVVRVGHRRDVYR</sequence>
<proteinExistence type="inferred from homology"/>
<reference evidence="3 4" key="1">
    <citation type="submission" date="2015-07" db="EMBL/GenBank/DDBJ databases">
        <authorList>
            <person name="Noorani M."/>
        </authorList>
    </citation>
    <scope>NUCLEOTIDE SEQUENCE [LARGE SCALE GENOMIC DNA]</scope>
    <source>
        <strain evidence="4">ATCC 25104 / DSM 625 / JCM 10724 / NBRC 103206 / NCIMB 11243 / YT-1</strain>
    </source>
</reference>
<dbReference type="PANTHER" id="PTHR35601:SF1">
    <property type="entry name" value="TOXIN RELE"/>
    <property type="match status" value="1"/>
</dbReference>
<comment type="caution">
    <text evidence="3">The sequence shown here is derived from an EMBL/GenBank/DDBJ whole genome shotgun (WGS) entry which is preliminary data.</text>
</comment>
<dbReference type="EMBL" id="LHCI01000067">
    <property type="protein sequence ID" value="KOX91240.1"/>
    <property type="molecule type" value="Genomic_DNA"/>
</dbReference>
<dbReference type="InterPro" id="IPR035093">
    <property type="entry name" value="RelE/ParE_toxin_dom_sf"/>
</dbReference>
<dbReference type="SUPFAM" id="SSF143011">
    <property type="entry name" value="RelE-like"/>
    <property type="match status" value="1"/>
</dbReference>
<accession>A0A0N0U8K0</accession>
<protein>
    <submittedName>
        <fullName evidence="3">Toxin RelG</fullName>
        <ecNumber evidence="3">3.1.-.-</ecNumber>
    </submittedName>
</protein>
<gene>
    <name evidence="3" type="primary">relG</name>
    <name evidence="3" type="ORF">BVI061214_00045</name>
</gene>
<dbReference type="NCBIfam" id="TIGR02385">
    <property type="entry name" value="RelE_StbE"/>
    <property type="match status" value="1"/>
</dbReference>
<dbReference type="GO" id="GO:0016787">
    <property type="term" value="F:hydrolase activity"/>
    <property type="evidence" value="ECO:0007669"/>
    <property type="project" value="UniProtKB-KW"/>
</dbReference>
<dbReference type="PANTHER" id="PTHR35601">
    <property type="entry name" value="TOXIN RELE"/>
    <property type="match status" value="1"/>
</dbReference>
<keyword evidence="3" id="KW-0378">Hydrolase</keyword>
<dbReference type="Proteomes" id="UP000037685">
    <property type="component" value="Unassembled WGS sequence"/>
</dbReference>
<dbReference type="Gene3D" id="3.30.2310.20">
    <property type="entry name" value="RelE-like"/>
    <property type="match status" value="1"/>
</dbReference>
<evidence type="ECO:0000256" key="1">
    <source>
        <dbReference type="ARBA" id="ARBA00006226"/>
    </source>
</evidence>
<comment type="similarity">
    <text evidence="1">Belongs to the RelE toxin family.</text>
</comment>
<keyword evidence="2" id="KW-1277">Toxin-antitoxin system</keyword>
<dbReference type="InterPro" id="IPR007712">
    <property type="entry name" value="RelE/ParE_toxin"/>
</dbReference>
<dbReference type="AlphaFoldDB" id="A0A0N0U8K0"/>
<organism evidence="3 4">
    <name type="scientific">Thermus aquaticus</name>
    <dbReference type="NCBI Taxonomy" id="271"/>
    <lineage>
        <taxon>Bacteria</taxon>
        <taxon>Thermotogati</taxon>
        <taxon>Deinococcota</taxon>
        <taxon>Deinococci</taxon>
        <taxon>Thermales</taxon>
        <taxon>Thermaceae</taxon>
        <taxon>Thermus</taxon>
    </lineage>
</organism>
<dbReference type="PATRIC" id="fig|271.14.peg.96"/>
<evidence type="ECO:0000313" key="3">
    <source>
        <dbReference type="EMBL" id="KOX91240.1"/>
    </source>
</evidence>
<dbReference type="EC" id="3.1.-.-" evidence="3"/>
<name>A0A0N0U8K0_THEAQ</name>
<evidence type="ECO:0000256" key="2">
    <source>
        <dbReference type="ARBA" id="ARBA00022649"/>
    </source>
</evidence>